<evidence type="ECO:0000313" key="2">
    <source>
        <dbReference type="Proteomes" id="UP000247702"/>
    </source>
</evidence>
<dbReference type="AlphaFoldDB" id="A0A2Z6QE62"/>
<keyword evidence="2" id="KW-1185">Reference proteome</keyword>
<organism evidence="1 2">
    <name type="scientific">Rhizophagus clarus</name>
    <dbReference type="NCBI Taxonomy" id="94130"/>
    <lineage>
        <taxon>Eukaryota</taxon>
        <taxon>Fungi</taxon>
        <taxon>Fungi incertae sedis</taxon>
        <taxon>Mucoromycota</taxon>
        <taxon>Glomeromycotina</taxon>
        <taxon>Glomeromycetes</taxon>
        <taxon>Glomerales</taxon>
        <taxon>Glomeraceae</taxon>
        <taxon>Rhizophagus</taxon>
    </lineage>
</organism>
<proteinExistence type="predicted"/>
<name>A0A2Z6QE62_9GLOM</name>
<evidence type="ECO:0000313" key="1">
    <source>
        <dbReference type="EMBL" id="GBB86852.1"/>
    </source>
</evidence>
<dbReference type="EMBL" id="BEXD01000369">
    <property type="protein sequence ID" value="GBB86852.1"/>
    <property type="molecule type" value="Genomic_DNA"/>
</dbReference>
<comment type="caution">
    <text evidence="1">The sequence shown here is derived from an EMBL/GenBank/DDBJ whole genome shotgun (WGS) entry which is preliminary data.</text>
</comment>
<sequence>MTSKKRKQIERESSPEPRWFVSQSSQVMKLAARFKKLKYDTVNLPKSAFLFKVRDIKKLNVTFEEAKAETEVIPNIQADMKNLQKYIAPNFNYETISSEAFNIAKITDITDGREDDGLKNISISTGYGESQIGAEILACAYTNRSQELVDEDQTIFAMRIISAHATFYKAIIPAGYWKDLDEGFPKEKIVRVTRWPARNGKMSGYNLGNPKDRQNVLRIMAKIRELLLL</sequence>
<accession>A0A2Z6QE62</accession>
<dbReference type="Proteomes" id="UP000247702">
    <property type="component" value="Unassembled WGS sequence"/>
</dbReference>
<gene>
    <name evidence="1" type="ORF">RclHR1_01330006</name>
</gene>
<reference evidence="1 2" key="1">
    <citation type="submission" date="2017-11" db="EMBL/GenBank/DDBJ databases">
        <title>The genome of Rhizophagus clarus HR1 reveals common genetic basis of auxotrophy among arbuscular mycorrhizal fungi.</title>
        <authorList>
            <person name="Kobayashi Y."/>
        </authorList>
    </citation>
    <scope>NUCLEOTIDE SEQUENCE [LARGE SCALE GENOMIC DNA]</scope>
    <source>
        <strain evidence="1 2">HR1</strain>
    </source>
</reference>
<protein>
    <submittedName>
        <fullName evidence="1">Uncharacterized protein</fullName>
    </submittedName>
</protein>